<name>A0A0N4T0F5_BRUPA</name>
<protein>
    <submittedName>
        <fullName evidence="1 3">Uncharacterized protein</fullName>
    </submittedName>
</protein>
<keyword evidence="2" id="KW-1185">Reference proteome</keyword>
<dbReference type="Proteomes" id="UP000278627">
    <property type="component" value="Unassembled WGS sequence"/>
</dbReference>
<evidence type="ECO:0000313" key="3">
    <source>
        <dbReference type="WBParaSite" id="BPAG_0000159801-mRNA-1"/>
    </source>
</evidence>
<organism evidence="3">
    <name type="scientific">Brugia pahangi</name>
    <name type="common">Filarial nematode worm</name>
    <dbReference type="NCBI Taxonomy" id="6280"/>
    <lineage>
        <taxon>Eukaryota</taxon>
        <taxon>Metazoa</taxon>
        <taxon>Ecdysozoa</taxon>
        <taxon>Nematoda</taxon>
        <taxon>Chromadorea</taxon>
        <taxon>Rhabditida</taxon>
        <taxon>Spirurina</taxon>
        <taxon>Spiruromorpha</taxon>
        <taxon>Filarioidea</taxon>
        <taxon>Onchocercidae</taxon>
        <taxon>Brugia</taxon>
    </lineage>
</organism>
<reference evidence="1 2" key="2">
    <citation type="submission" date="2018-11" db="EMBL/GenBank/DDBJ databases">
        <authorList>
            <consortium name="Pathogen Informatics"/>
        </authorList>
    </citation>
    <scope>NUCLEOTIDE SEQUENCE [LARGE SCALE GENOMIC DNA]</scope>
</reference>
<proteinExistence type="predicted"/>
<evidence type="ECO:0000313" key="1">
    <source>
        <dbReference type="EMBL" id="VDN82765.1"/>
    </source>
</evidence>
<dbReference type="EMBL" id="UZAD01000135">
    <property type="protein sequence ID" value="VDN82765.1"/>
    <property type="molecule type" value="Genomic_DNA"/>
</dbReference>
<gene>
    <name evidence="1" type="ORF">BPAG_LOCUS1579</name>
</gene>
<reference evidence="3" key="1">
    <citation type="submission" date="2017-02" db="UniProtKB">
        <authorList>
            <consortium name="WormBaseParasite"/>
        </authorList>
    </citation>
    <scope>IDENTIFICATION</scope>
</reference>
<sequence>MNSAFQMCQRSSETPCTSIPAFPKFVTKLLENGNNTNRLRKVVRDSCLCAYVHQYMYVGVCVCIRYTIGWWDVVLAKWCPQITELSCRVDYQGVKGTKEIEIVGDKQRLGEQAEIRWETAPASKYLHGKANLLHSSILIS</sequence>
<evidence type="ECO:0000313" key="2">
    <source>
        <dbReference type="Proteomes" id="UP000278627"/>
    </source>
</evidence>
<accession>A0A0N4T0F5</accession>
<dbReference type="WBParaSite" id="BPAG_0000159801-mRNA-1">
    <property type="protein sequence ID" value="BPAG_0000159801-mRNA-1"/>
    <property type="gene ID" value="BPAG_0000159801"/>
</dbReference>
<dbReference type="AlphaFoldDB" id="A0A0N4T0F5"/>